<feature type="domain" description="RecF/RecN/SMC N-terminal" evidence="3">
    <location>
        <begin position="3"/>
        <end position="482"/>
    </location>
</feature>
<dbReference type="InterPro" id="IPR027417">
    <property type="entry name" value="P-loop_NTPase"/>
</dbReference>
<evidence type="ECO:0000313" key="5">
    <source>
        <dbReference type="WBParaSite" id="Csp11.Scaffold629.g8680.t1"/>
    </source>
</evidence>
<dbReference type="GO" id="GO:0000731">
    <property type="term" value="P:DNA synthesis involved in DNA repair"/>
    <property type="evidence" value="ECO:0007669"/>
    <property type="project" value="TreeGrafter"/>
</dbReference>
<protein>
    <submittedName>
        <fullName evidence="5">SMC_N domain-containing protein</fullName>
    </submittedName>
</protein>
<keyword evidence="1" id="KW-0175">Coiled coil</keyword>
<dbReference type="Pfam" id="PF02463">
    <property type="entry name" value="SMC_N"/>
    <property type="match status" value="1"/>
</dbReference>
<evidence type="ECO:0000259" key="3">
    <source>
        <dbReference type="Pfam" id="PF02463"/>
    </source>
</evidence>
<dbReference type="Proteomes" id="UP000095282">
    <property type="component" value="Unplaced"/>
</dbReference>
<dbReference type="InterPro" id="IPR003395">
    <property type="entry name" value="RecF/RecN/SMC_N"/>
</dbReference>
<name>A0A1I7UF35_9PELO</name>
<organism evidence="4 5">
    <name type="scientific">Caenorhabditis tropicalis</name>
    <dbReference type="NCBI Taxonomy" id="1561998"/>
    <lineage>
        <taxon>Eukaryota</taxon>
        <taxon>Metazoa</taxon>
        <taxon>Ecdysozoa</taxon>
        <taxon>Nematoda</taxon>
        <taxon>Chromadorea</taxon>
        <taxon>Rhabditida</taxon>
        <taxon>Rhabditina</taxon>
        <taxon>Rhabditomorpha</taxon>
        <taxon>Rhabditoidea</taxon>
        <taxon>Rhabditidae</taxon>
        <taxon>Peloderinae</taxon>
        <taxon>Caenorhabditis</taxon>
    </lineage>
</organism>
<accession>A0A1I7UF35</accession>
<sequence>MSIKYLQVRNFKCFDYVDFRGFEEFSGLLSRNNVGKTALMQAIVFVIGGLRKDFGGEDLLGLIRVKFTSVQRECTVTLKWETDEGKVVTFMRRLRKPFVVDFDPQETDDESGSEEKEEEEDLEDQQLIRKEDQTDYYLDSRKVSRRLYMAEIRKLKLHFNGEQAAVLDLTTVPVNNKMISSIFEKFSGSSRHGRQMRSIQVEIDAGEEQMKKLTKIKEDIEKEKKKSKEFYLLKCFHLDQMISEKDKLVKNRRKLEFRHPPRIVQSYPEFRTVAEQENQARLLEPIPKEWGDYEIKKKLRELKEGLPGIQLESFSKDKDIPTIIEKELACEGLLQDARKYLVDKRKELQEEADLRKQAFNSLFIPVARMSNEIFPEMWGVQNGEGIQVFTKDEERPWSGIRVELKERSRMAPFGTCSTGQRRMVYTAIVFSILQKTKSPIVFLDGIDKNLLDRNVISLIKYLKKERREDQTMLFAVSAAQIRGFLNENEIKIEELEVED</sequence>
<feature type="region of interest" description="Disordered" evidence="2">
    <location>
        <begin position="103"/>
        <end position="125"/>
    </location>
</feature>
<dbReference type="WBParaSite" id="Csp11.Scaffold629.g8680.t1">
    <property type="protein sequence ID" value="Csp11.Scaffold629.g8680.t1"/>
    <property type="gene ID" value="Csp11.Scaffold629.g8680"/>
</dbReference>
<evidence type="ECO:0000256" key="1">
    <source>
        <dbReference type="SAM" id="Coils"/>
    </source>
</evidence>
<keyword evidence="4" id="KW-1185">Reference proteome</keyword>
<dbReference type="Gene3D" id="3.40.50.300">
    <property type="entry name" value="P-loop containing nucleotide triphosphate hydrolases"/>
    <property type="match status" value="2"/>
</dbReference>
<dbReference type="PANTHER" id="PTHR32182">
    <property type="entry name" value="DNA REPLICATION AND REPAIR PROTEIN RECF"/>
    <property type="match status" value="1"/>
</dbReference>
<evidence type="ECO:0000313" key="4">
    <source>
        <dbReference type="Proteomes" id="UP000095282"/>
    </source>
</evidence>
<dbReference type="AlphaFoldDB" id="A0A1I7UF35"/>
<dbReference type="GO" id="GO:0006302">
    <property type="term" value="P:double-strand break repair"/>
    <property type="evidence" value="ECO:0007669"/>
    <property type="project" value="TreeGrafter"/>
</dbReference>
<feature type="coiled-coil region" evidence="1">
    <location>
        <begin position="196"/>
        <end position="258"/>
    </location>
</feature>
<proteinExistence type="predicted"/>
<dbReference type="STRING" id="1561998.A0A1I7UF35"/>
<evidence type="ECO:0000256" key="2">
    <source>
        <dbReference type="SAM" id="MobiDB-lite"/>
    </source>
</evidence>
<feature type="compositionally biased region" description="Acidic residues" evidence="2">
    <location>
        <begin position="103"/>
        <end position="124"/>
    </location>
</feature>
<dbReference type="SUPFAM" id="SSF52540">
    <property type="entry name" value="P-loop containing nucleoside triphosphate hydrolases"/>
    <property type="match status" value="1"/>
</dbReference>
<dbReference type="PANTHER" id="PTHR32182:SF0">
    <property type="entry name" value="DNA REPLICATION AND REPAIR PROTEIN RECF"/>
    <property type="match status" value="1"/>
</dbReference>
<reference evidence="5" key="1">
    <citation type="submission" date="2016-11" db="UniProtKB">
        <authorList>
            <consortium name="WormBaseParasite"/>
        </authorList>
    </citation>
    <scope>IDENTIFICATION</scope>
</reference>